<keyword evidence="1" id="KW-0812">Transmembrane</keyword>
<organism evidence="2">
    <name type="scientific">bioreactor metagenome</name>
    <dbReference type="NCBI Taxonomy" id="1076179"/>
    <lineage>
        <taxon>unclassified sequences</taxon>
        <taxon>metagenomes</taxon>
        <taxon>ecological metagenomes</taxon>
    </lineage>
</organism>
<evidence type="ECO:0000313" key="2">
    <source>
        <dbReference type="EMBL" id="MPN48901.1"/>
    </source>
</evidence>
<proteinExistence type="predicted"/>
<keyword evidence="1" id="KW-1133">Transmembrane helix</keyword>
<protein>
    <submittedName>
        <fullName evidence="2">Uncharacterized protein</fullName>
    </submittedName>
</protein>
<name>A0A645IC21_9ZZZZ</name>
<sequence length="72" mass="7755">MLMTATQGWLTGYGMLPQQYTMFKAVLSGLVAKQASILSFQDLFHTVAMLCFSGGLLALLIRRNAAGSSPKT</sequence>
<dbReference type="AlphaFoldDB" id="A0A645IC21"/>
<feature type="transmembrane region" description="Helical" evidence="1">
    <location>
        <begin position="43"/>
        <end position="61"/>
    </location>
</feature>
<reference evidence="2" key="1">
    <citation type="submission" date="2019-08" db="EMBL/GenBank/DDBJ databases">
        <authorList>
            <person name="Kucharzyk K."/>
            <person name="Murdoch R.W."/>
            <person name="Higgins S."/>
            <person name="Loffler F."/>
        </authorList>
    </citation>
    <scope>NUCLEOTIDE SEQUENCE</scope>
</reference>
<gene>
    <name evidence="2" type="ORF">SDC9_196513</name>
</gene>
<evidence type="ECO:0000256" key="1">
    <source>
        <dbReference type="SAM" id="Phobius"/>
    </source>
</evidence>
<dbReference type="EMBL" id="VSSQ01111635">
    <property type="protein sequence ID" value="MPN48901.1"/>
    <property type="molecule type" value="Genomic_DNA"/>
</dbReference>
<keyword evidence="1" id="KW-0472">Membrane</keyword>
<accession>A0A645IC21</accession>
<comment type="caution">
    <text evidence="2">The sequence shown here is derived from an EMBL/GenBank/DDBJ whole genome shotgun (WGS) entry which is preliminary data.</text>
</comment>